<dbReference type="InterPro" id="IPR050149">
    <property type="entry name" value="Collagen_superfamily"/>
</dbReference>
<evidence type="ECO:0000256" key="5">
    <source>
        <dbReference type="ARBA" id="ARBA00022889"/>
    </source>
</evidence>
<keyword evidence="2" id="KW-0964">Secreted</keyword>
<evidence type="ECO:0000256" key="3">
    <source>
        <dbReference type="ARBA" id="ARBA00022530"/>
    </source>
</evidence>
<dbReference type="Pfam" id="PF01391">
    <property type="entry name" value="Collagen"/>
    <property type="match status" value="3"/>
</dbReference>
<dbReference type="GO" id="GO:0031012">
    <property type="term" value="C:extracellular matrix"/>
    <property type="evidence" value="ECO:0007669"/>
    <property type="project" value="TreeGrafter"/>
</dbReference>
<dbReference type="InterPro" id="IPR008160">
    <property type="entry name" value="Collagen"/>
</dbReference>
<feature type="compositionally biased region" description="Basic and acidic residues" evidence="6">
    <location>
        <begin position="342"/>
        <end position="351"/>
    </location>
</feature>
<dbReference type="GO" id="GO:0007409">
    <property type="term" value="P:axonogenesis"/>
    <property type="evidence" value="ECO:0007669"/>
    <property type="project" value="Ensembl"/>
</dbReference>
<keyword evidence="10" id="KW-1185">Reference proteome</keyword>
<feature type="domain" description="VWFA" evidence="8">
    <location>
        <begin position="38"/>
        <end position="218"/>
    </location>
</feature>
<evidence type="ECO:0000259" key="8">
    <source>
        <dbReference type="PROSITE" id="PS50234"/>
    </source>
</evidence>
<evidence type="ECO:0000313" key="10">
    <source>
        <dbReference type="Proteomes" id="UP000261580"/>
    </source>
</evidence>
<dbReference type="Pfam" id="PF00092">
    <property type="entry name" value="VWA"/>
    <property type="match status" value="2"/>
</dbReference>
<dbReference type="STRING" id="32507.ENSNBRP00000021002"/>
<accession>A0A3Q4HU27</accession>
<dbReference type="OMA" id="LIFRPME"/>
<sequence>FCNFPCSFCFLRGLDLSVLLCFCVLIFSLLEKNECPIDVYFTIDTSETIALQEPPPGPCCVMLLMLDVVQITWKIGGLHFSQTQRVFSRFASKNDFITVSDGVRGIRYLGKGTYIDCALREMAKEIQRSPSYPRALRFAVVITDGHVTGNPCGGIKVAAEEARDQGIHIFAVAASNNIEETGLREIASSPVSLYRNEYAAVNFSQNRVTIDTPTIDRIIKTMKHLAYVECYNVSCLETKGPSGPKGHRGQKGAKGDNGEPGIKGERGRQGDPGIEGPIGQPGIKGEPGLKGEKGVAGVTGRNGTDGQKGKIGRIGAPGCKGDPGDRVCHVTDYYSKLLLHGPDGHPGDVGERGPPGSDGDKGTPGVPGVRGEKVRTPGRRGDYGPKGSQGPAGTKGEKGESGPEGQRGLPGETGSDGAKGDIGLPGPRGPAGPLGEKGRIGSRGDPGDAGPRGEPGNFGPKGDQGRAGFSYAGSRGEPGDRGDKGKRGPRGTRGDCGQKGEPGLKGTPGQPGEPGSQGEPGSRGPRGEAGRDGDPGPEGDPGLTECDVMNYIRETCGCCDCEKRCGPLDIVFVIDSSESVGLTNFTLEKNFVINTISRLGSFAKDPLSATGTRVGVVQYSHNGTFQAIRLNDPKIDSLAAFKDAVKRLEWIAGGTFTPSALKYAYDNLIRDSHRAKANVTVVVITDGRFDPRDDDNLLRDPNVDVRAIGIGDMFEQIEENESLKSITCQKNGTVMGMRRFADLVAEEFIDEIKTVLCPDPFIVCPDLPCKSAPPPWKPLAEEGSPSLVPTSLEGVTSLLNGLSEQQYGIGVATMAYTAQRAKLAQGADRQQWTQLFIDSFKYVYGDIMGDPTKAIGLC</sequence>
<reference evidence="9" key="2">
    <citation type="submission" date="2025-09" db="UniProtKB">
        <authorList>
            <consortium name="Ensembl"/>
        </authorList>
    </citation>
    <scope>IDENTIFICATION</scope>
</reference>
<dbReference type="GO" id="GO:0055001">
    <property type="term" value="P:muscle cell development"/>
    <property type="evidence" value="ECO:0007669"/>
    <property type="project" value="Ensembl"/>
</dbReference>
<dbReference type="InterPro" id="IPR036465">
    <property type="entry name" value="vWFA_dom_sf"/>
</dbReference>
<feature type="compositionally biased region" description="Basic and acidic residues" evidence="6">
    <location>
        <begin position="525"/>
        <end position="534"/>
    </location>
</feature>
<dbReference type="PANTHER" id="PTHR24023:SF1082">
    <property type="entry name" value="COLLAGEN TRIPLE HELIX REPEAT"/>
    <property type="match status" value="1"/>
</dbReference>
<feature type="compositionally biased region" description="Low complexity" evidence="6">
    <location>
        <begin position="508"/>
        <end position="523"/>
    </location>
</feature>
<feature type="compositionally biased region" description="Low complexity" evidence="6">
    <location>
        <begin position="271"/>
        <end position="286"/>
    </location>
</feature>
<dbReference type="GO" id="GO:0007517">
    <property type="term" value="P:muscle organ development"/>
    <property type="evidence" value="ECO:0007669"/>
    <property type="project" value="Ensembl"/>
</dbReference>
<dbReference type="FunFam" id="3.40.50.410:FF:000026">
    <property type="entry name" value="Collagen, type VI, alpha 1"/>
    <property type="match status" value="1"/>
</dbReference>
<feature type="chain" id="PRO_5018587592" evidence="7">
    <location>
        <begin position="29"/>
        <end position="858"/>
    </location>
</feature>
<evidence type="ECO:0000256" key="2">
    <source>
        <dbReference type="ARBA" id="ARBA00022525"/>
    </source>
</evidence>
<keyword evidence="3" id="KW-0272">Extracellular matrix</keyword>
<dbReference type="Bgee" id="ENSNBRG00000016081">
    <property type="expression patterns" value="Expressed in zone of skin and 5 other cell types or tissues"/>
</dbReference>
<dbReference type="SUPFAM" id="SSF53300">
    <property type="entry name" value="vWA-like"/>
    <property type="match status" value="2"/>
</dbReference>
<dbReference type="PRINTS" id="PR00453">
    <property type="entry name" value="VWFADOMAIN"/>
</dbReference>
<keyword evidence="5" id="KW-0130">Cell adhesion</keyword>
<evidence type="ECO:0000256" key="7">
    <source>
        <dbReference type="SAM" id="SignalP"/>
    </source>
</evidence>
<dbReference type="GO" id="GO:0005615">
    <property type="term" value="C:extracellular space"/>
    <property type="evidence" value="ECO:0007669"/>
    <property type="project" value="TreeGrafter"/>
</dbReference>
<reference evidence="9" key="1">
    <citation type="submission" date="2025-08" db="UniProtKB">
        <authorList>
            <consortium name="Ensembl"/>
        </authorList>
    </citation>
    <scope>IDENTIFICATION</scope>
</reference>
<dbReference type="GeneTree" id="ENSGT00940000155682"/>
<feature type="compositionally biased region" description="Basic and acidic residues" evidence="6">
    <location>
        <begin position="253"/>
        <end position="269"/>
    </location>
</feature>
<dbReference type="PROSITE" id="PS50234">
    <property type="entry name" value="VWFA"/>
    <property type="match status" value="2"/>
</dbReference>
<protein>
    <submittedName>
        <fullName evidence="9">Collagen, type VI, alpha 2</fullName>
    </submittedName>
</protein>
<dbReference type="Proteomes" id="UP000261580">
    <property type="component" value="Unassembled WGS sequence"/>
</dbReference>
<evidence type="ECO:0000256" key="1">
    <source>
        <dbReference type="ARBA" id="ARBA00004498"/>
    </source>
</evidence>
<dbReference type="Ensembl" id="ENSNBRT00000021571.1">
    <property type="protein sequence ID" value="ENSNBRP00000021002.1"/>
    <property type="gene ID" value="ENSNBRG00000016081.1"/>
</dbReference>
<dbReference type="GO" id="GO:0007155">
    <property type="term" value="P:cell adhesion"/>
    <property type="evidence" value="ECO:0007669"/>
    <property type="project" value="UniProtKB-KW"/>
</dbReference>
<feature type="compositionally biased region" description="Basic and acidic residues" evidence="6">
    <location>
        <begin position="370"/>
        <end position="383"/>
    </location>
</feature>
<dbReference type="FunFam" id="3.40.50.410:FF:000027">
    <property type="entry name" value="collagen alpha-2(VI) chain isoform X1"/>
    <property type="match status" value="1"/>
</dbReference>
<evidence type="ECO:0000256" key="4">
    <source>
        <dbReference type="ARBA" id="ARBA00022737"/>
    </source>
</evidence>
<name>A0A3Q4HU27_NEOBR</name>
<dbReference type="AlphaFoldDB" id="A0A3Q4HU27"/>
<feature type="region of interest" description="Disordered" evidence="6">
    <location>
        <begin position="239"/>
        <end position="325"/>
    </location>
</feature>
<dbReference type="InterPro" id="IPR002035">
    <property type="entry name" value="VWF_A"/>
</dbReference>
<evidence type="ECO:0000313" key="9">
    <source>
        <dbReference type="Ensembl" id="ENSNBRP00000021002.1"/>
    </source>
</evidence>
<evidence type="ECO:0000256" key="6">
    <source>
        <dbReference type="SAM" id="MobiDB-lite"/>
    </source>
</evidence>
<proteinExistence type="predicted"/>
<keyword evidence="4" id="KW-0677">Repeat</keyword>
<feature type="region of interest" description="Disordered" evidence="6">
    <location>
        <begin position="339"/>
        <end position="542"/>
    </location>
</feature>
<dbReference type="Gene3D" id="3.40.50.410">
    <property type="entry name" value="von Willebrand factor, type A domain"/>
    <property type="match status" value="2"/>
</dbReference>
<feature type="signal peptide" evidence="7">
    <location>
        <begin position="1"/>
        <end position="28"/>
    </location>
</feature>
<dbReference type="PANTHER" id="PTHR24023">
    <property type="entry name" value="COLLAGEN ALPHA"/>
    <property type="match status" value="1"/>
</dbReference>
<dbReference type="SMART" id="SM00327">
    <property type="entry name" value="VWA"/>
    <property type="match status" value="2"/>
</dbReference>
<organism evidence="9 10">
    <name type="scientific">Neolamprologus brichardi</name>
    <name type="common">Fairy cichlid</name>
    <name type="synonym">Lamprologus brichardi</name>
    <dbReference type="NCBI Taxonomy" id="32507"/>
    <lineage>
        <taxon>Eukaryota</taxon>
        <taxon>Metazoa</taxon>
        <taxon>Chordata</taxon>
        <taxon>Craniata</taxon>
        <taxon>Vertebrata</taxon>
        <taxon>Euteleostomi</taxon>
        <taxon>Actinopterygii</taxon>
        <taxon>Neopterygii</taxon>
        <taxon>Teleostei</taxon>
        <taxon>Neoteleostei</taxon>
        <taxon>Acanthomorphata</taxon>
        <taxon>Ovalentaria</taxon>
        <taxon>Cichlomorphae</taxon>
        <taxon>Cichliformes</taxon>
        <taxon>Cichlidae</taxon>
        <taxon>African cichlids</taxon>
        <taxon>Pseudocrenilabrinae</taxon>
        <taxon>Lamprologini</taxon>
        <taxon>Neolamprologus</taxon>
    </lineage>
</organism>
<comment type="subcellular location">
    <subcellularLocation>
        <location evidence="1">Secreted</location>
        <location evidence="1">Extracellular space</location>
        <location evidence="1">Extracellular matrix</location>
    </subcellularLocation>
</comment>
<feature type="domain" description="VWFA" evidence="8">
    <location>
        <begin position="569"/>
        <end position="752"/>
    </location>
</feature>
<keyword evidence="7" id="KW-0732">Signal</keyword>
<feature type="compositionally biased region" description="Basic and acidic residues" evidence="6">
    <location>
        <begin position="477"/>
        <end position="498"/>
    </location>
</feature>